<keyword evidence="5 6" id="KW-0472">Membrane</keyword>
<evidence type="ECO:0000313" key="9">
    <source>
        <dbReference type="Proteomes" id="UP000257109"/>
    </source>
</evidence>
<organism evidence="8 9">
    <name type="scientific">Mucuna pruriens</name>
    <name type="common">Velvet bean</name>
    <name type="synonym">Dolichos pruriens</name>
    <dbReference type="NCBI Taxonomy" id="157652"/>
    <lineage>
        <taxon>Eukaryota</taxon>
        <taxon>Viridiplantae</taxon>
        <taxon>Streptophyta</taxon>
        <taxon>Embryophyta</taxon>
        <taxon>Tracheophyta</taxon>
        <taxon>Spermatophyta</taxon>
        <taxon>Magnoliopsida</taxon>
        <taxon>eudicotyledons</taxon>
        <taxon>Gunneridae</taxon>
        <taxon>Pentapetalae</taxon>
        <taxon>rosids</taxon>
        <taxon>fabids</taxon>
        <taxon>Fabales</taxon>
        <taxon>Fabaceae</taxon>
        <taxon>Papilionoideae</taxon>
        <taxon>50 kb inversion clade</taxon>
        <taxon>NPAAA clade</taxon>
        <taxon>indigoferoid/millettioid clade</taxon>
        <taxon>Phaseoleae</taxon>
        <taxon>Mucuna</taxon>
    </lineage>
</organism>
<feature type="transmembrane region" description="Helical" evidence="6">
    <location>
        <begin position="284"/>
        <end position="302"/>
    </location>
</feature>
<name>A0A371F8C1_MUCPR</name>
<evidence type="ECO:0000256" key="5">
    <source>
        <dbReference type="ARBA" id="ARBA00023136"/>
    </source>
</evidence>
<dbReference type="STRING" id="157652.A0A371F8C1"/>
<feature type="transmembrane region" description="Helical" evidence="6">
    <location>
        <begin position="218"/>
        <end position="238"/>
    </location>
</feature>
<feature type="transmembrane region" description="Helical" evidence="6">
    <location>
        <begin position="138"/>
        <end position="159"/>
    </location>
</feature>
<evidence type="ECO:0000313" key="8">
    <source>
        <dbReference type="EMBL" id="RDX74537.1"/>
    </source>
</evidence>
<dbReference type="GO" id="GO:0022857">
    <property type="term" value="F:transmembrane transporter activity"/>
    <property type="evidence" value="ECO:0007669"/>
    <property type="project" value="InterPro"/>
</dbReference>
<dbReference type="SUPFAM" id="SSF103481">
    <property type="entry name" value="Multidrug resistance efflux transporter EmrE"/>
    <property type="match status" value="2"/>
</dbReference>
<feature type="transmembrane region" description="Helical" evidence="6">
    <location>
        <begin position="339"/>
        <end position="358"/>
    </location>
</feature>
<evidence type="ECO:0000256" key="4">
    <source>
        <dbReference type="ARBA" id="ARBA00022989"/>
    </source>
</evidence>
<dbReference type="GO" id="GO:0016020">
    <property type="term" value="C:membrane"/>
    <property type="evidence" value="ECO:0007669"/>
    <property type="project" value="UniProtKB-SubCell"/>
</dbReference>
<keyword evidence="9" id="KW-1185">Reference proteome</keyword>
<dbReference type="AlphaFoldDB" id="A0A371F8C1"/>
<dbReference type="InterPro" id="IPR030184">
    <property type="entry name" value="WAT1-related"/>
</dbReference>
<feature type="transmembrane region" description="Helical" evidence="6">
    <location>
        <begin position="171"/>
        <end position="189"/>
    </location>
</feature>
<sequence length="399" mass="44274">MAESYCYKEVLPFTAMIAIECTSVGVNILYKAATEKGLSYYAFIAYSFAVSTLFLLLPLPFVFRWCCTVLHIHHYLLQFKSIILYKSILQFFYVTCAFYEGQEGFLRSTCLSSSEFSSLELVAQLCGYKGLKYTSPTLFSALSNLLPAFTFILAIIFRMEKIDLRRSSTQAKILGSLVCISGALIVVLYKGPTILSTSYPQPSPIVDSLMGSTSQTNWVIGGSLLAIEFFLVPIWYIVQTKIMKEYPAEFIVVFLYNLSGTLISAPVCLLLETNLSGWKINRDITLIAIIYSGFFCTGLGSLVHTWGLHLKGPVYVSIFKPLSVFVAAALSVTFLGDSLYIGTVVGAVVLSLGFYGVIWGKAKEELSEDFDIRPPSSSKTPLLRSYKVKDNEDITFSDS</sequence>
<evidence type="ECO:0000256" key="1">
    <source>
        <dbReference type="ARBA" id="ARBA00004141"/>
    </source>
</evidence>
<keyword evidence="4 6" id="KW-1133">Transmembrane helix</keyword>
<feature type="transmembrane region" description="Helical" evidence="6">
    <location>
        <begin position="314"/>
        <end position="333"/>
    </location>
</feature>
<gene>
    <name evidence="8" type="ORF">CR513_45707</name>
</gene>
<dbReference type="InterPro" id="IPR037185">
    <property type="entry name" value="EmrE-like"/>
</dbReference>
<dbReference type="InterPro" id="IPR000620">
    <property type="entry name" value="EamA_dom"/>
</dbReference>
<dbReference type="PANTHER" id="PTHR31218">
    <property type="entry name" value="WAT1-RELATED PROTEIN"/>
    <property type="match status" value="1"/>
</dbReference>
<dbReference type="Proteomes" id="UP000257109">
    <property type="component" value="Unassembled WGS sequence"/>
</dbReference>
<comment type="caution">
    <text evidence="8">The sequence shown here is derived from an EMBL/GenBank/DDBJ whole genome shotgun (WGS) entry which is preliminary data.</text>
</comment>
<feature type="transmembrane region" description="Helical" evidence="6">
    <location>
        <begin position="250"/>
        <end position="272"/>
    </location>
</feature>
<comment type="subcellular location">
    <subcellularLocation>
        <location evidence="1 6">Membrane</location>
        <topology evidence="1 6">Multi-pass membrane protein</topology>
    </subcellularLocation>
</comment>
<feature type="transmembrane region" description="Helical" evidence="6">
    <location>
        <begin position="40"/>
        <end position="63"/>
    </location>
</feature>
<dbReference type="OrthoDB" id="1727045at2759"/>
<accession>A0A371F8C1</accession>
<evidence type="ECO:0000256" key="3">
    <source>
        <dbReference type="ARBA" id="ARBA00022692"/>
    </source>
</evidence>
<feature type="domain" description="EamA" evidence="7">
    <location>
        <begin position="229"/>
        <end position="358"/>
    </location>
</feature>
<dbReference type="Pfam" id="PF00892">
    <property type="entry name" value="EamA"/>
    <property type="match status" value="1"/>
</dbReference>
<keyword evidence="3 6" id="KW-0812">Transmembrane</keyword>
<evidence type="ECO:0000256" key="2">
    <source>
        <dbReference type="ARBA" id="ARBA00007635"/>
    </source>
</evidence>
<protein>
    <recommendedName>
        <fullName evidence="6">WAT1-related protein</fullName>
    </recommendedName>
</protein>
<evidence type="ECO:0000256" key="6">
    <source>
        <dbReference type="RuleBase" id="RU363077"/>
    </source>
</evidence>
<dbReference type="EMBL" id="QJKJ01010146">
    <property type="protein sequence ID" value="RDX74537.1"/>
    <property type="molecule type" value="Genomic_DNA"/>
</dbReference>
<evidence type="ECO:0000259" key="7">
    <source>
        <dbReference type="Pfam" id="PF00892"/>
    </source>
</evidence>
<feature type="non-terminal residue" evidence="8">
    <location>
        <position position="1"/>
    </location>
</feature>
<proteinExistence type="inferred from homology"/>
<reference evidence="8" key="1">
    <citation type="submission" date="2018-05" db="EMBL/GenBank/DDBJ databases">
        <title>Draft genome of Mucuna pruriens seed.</title>
        <authorList>
            <person name="Nnadi N.E."/>
            <person name="Vos R."/>
            <person name="Hasami M.H."/>
            <person name="Devisetty U.K."/>
            <person name="Aguiy J.C."/>
        </authorList>
    </citation>
    <scope>NUCLEOTIDE SEQUENCE [LARGE SCALE GENOMIC DNA]</scope>
    <source>
        <strain evidence="8">JCA_2017</strain>
    </source>
</reference>
<comment type="similarity">
    <text evidence="2 6">Belongs to the drug/metabolite transporter (DMT) superfamily. Plant drug/metabolite exporter (P-DME) (TC 2.A.7.4) family.</text>
</comment>